<geneLocation type="mitochondrion" evidence="2"/>
<dbReference type="EMBL" id="KY950644">
    <property type="protein sequence ID" value="ASY95861.1"/>
    <property type="molecule type" value="Genomic_DNA"/>
</dbReference>
<accession>A0A249RWG7</accession>
<reference evidence="2" key="1">
    <citation type="submission" date="2017-04" db="EMBL/GenBank/DDBJ databases">
        <title>Atta colombica mitochondrion genome.</title>
        <authorList>
            <person name="Almeida C.S."/>
        </authorList>
    </citation>
    <scope>NUCLEOTIDE SEQUENCE</scope>
</reference>
<feature type="transmembrane region" description="Helical" evidence="1">
    <location>
        <begin position="57"/>
        <end position="76"/>
    </location>
</feature>
<feature type="transmembrane region" description="Helical" evidence="1">
    <location>
        <begin position="157"/>
        <end position="176"/>
    </location>
</feature>
<feature type="transmembrane region" description="Helical" evidence="1">
    <location>
        <begin position="6"/>
        <end position="27"/>
    </location>
</feature>
<proteinExistence type="predicted"/>
<keyword evidence="1" id="KW-1133">Transmembrane helix</keyword>
<feature type="transmembrane region" description="Helical" evidence="1">
    <location>
        <begin position="34"/>
        <end position="51"/>
    </location>
</feature>
<feature type="transmembrane region" description="Helical" evidence="1">
    <location>
        <begin position="88"/>
        <end position="107"/>
    </location>
</feature>
<keyword evidence="1" id="KW-0812">Transmembrane</keyword>
<dbReference type="AlphaFoldDB" id="A0A249RWG7"/>
<keyword evidence="2" id="KW-0496">Mitochondrion</keyword>
<name>A0A249RWG7_9HYME</name>
<sequence>MTKLSNIFLLIMFSLLFFITFIMLINLFNISTMIILLMIYSLLIFINLSYWSKNYMYSIILFLTLISGLLIIFLYFTSLISNMKNNFYVKPILILTFLINTLFLFFMNLSNFTFFSMSKFNLIFFNSNISHPNFIINSNKKMFENIFNLYFYPYNNFTFLCMLFLLLTMFIIIKICSTKSSSLRKIN</sequence>
<keyword evidence="1" id="KW-0472">Membrane</keyword>
<gene>
    <name evidence="2" type="primary">ND6</name>
</gene>
<organism evidence="2">
    <name type="scientific">Atta colombica</name>
    <dbReference type="NCBI Taxonomy" id="520822"/>
    <lineage>
        <taxon>Eukaryota</taxon>
        <taxon>Metazoa</taxon>
        <taxon>Ecdysozoa</taxon>
        <taxon>Arthropoda</taxon>
        <taxon>Hexapoda</taxon>
        <taxon>Insecta</taxon>
        <taxon>Pterygota</taxon>
        <taxon>Neoptera</taxon>
        <taxon>Endopterygota</taxon>
        <taxon>Hymenoptera</taxon>
        <taxon>Apocrita</taxon>
        <taxon>Aculeata</taxon>
        <taxon>Formicoidea</taxon>
        <taxon>Formicidae</taxon>
        <taxon>Myrmicinae</taxon>
        <taxon>Atta</taxon>
    </lineage>
</organism>
<protein>
    <submittedName>
        <fullName evidence="2">NADH dehydrogenase subunit 6</fullName>
    </submittedName>
</protein>
<evidence type="ECO:0000256" key="1">
    <source>
        <dbReference type="SAM" id="Phobius"/>
    </source>
</evidence>
<evidence type="ECO:0000313" key="2">
    <source>
        <dbReference type="EMBL" id="ASY95861.1"/>
    </source>
</evidence>